<dbReference type="Proteomes" id="UP000279284">
    <property type="component" value="Chromosome"/>
</dbReference>
<keyword evidence="2" id="KW-0378">Hydrolase</keyword>
<evidence type="ECO:0000256" key="1">
    <source>
        <dbReference type="SAM" id="SignalP"/>
    </source>
</evidence>
<dbReference type="RefSeq" id="WP_085417038.1">
    <property type="nucleotide sequence ID" value="NZ_CAUJPY010000009.1"/>
</dbReference>
<dbReference type="PANTHER" id="PTHR15394">
    <property type="entry name" value="SERINE HYDROLASE RBBP9"/>
    <property type="match status" value="1"/>
</dbReference>
<dbReference type="EMBL" id="LR134313">
    <property type="protein sequence ID" value="VEF02272.1"/>
    <property type="molecule type" value="Genomic_DNA"/>
</dbReference>
<reference evidence="2 3" key="1">
    <citation type="submission" date="2018-12" db="EMBL/GenBank/DDBJ databases">
        <authorList>
            <consortium name="Pathogen Informatics"/>
        </authorList>
    </citation>
    <scope>NUCLEOTIDE SEQUENCE [LARGE SCALE GENOMIC DNA]</scope>
    <source>
        <strain evidence="2 3">NCTC10296</strain>
    </source>
</reference>
<dbReference type="InterPro" id="IPR010662">
    <property type="entry name" value="RBBP9/YdeN"/>
</dbReference>
<dbReference type="KEGG" id="nci:NCTC10296_01709"/>
<evidence type="ECO:0000313" key="3">
    <source>
        <dbReference type="Proteomes" id="UP000279284"/>
    </source>
</evidence>
<feature type="signal peptide" evidence="1">
    <location>
        <begin position="1"/>
        <end position="26"/>
    </location>
</feature>
<proteinExistence type="predicted"/>
<dbReference type="AlphaFoldDB" id="A0A1X3CVP4"/>
<dbReference type="PROSITE" id="PS51257">
    <property type="entry name" value="PROKAR_LIPOPROTEIN"/>
    <property type="match status" value="1"/>
</dbReference>
<accession>A0A1X3CVP4</accession>
<dbReference type="SUPFAM" id="SSF53474">
    <property type="entry name" value="alpha/beta-Hydrolases"/>
    <property type="match status" value="1"/>
</dbReference>
<sequence>MNRRNFCLSSATVLLTACTGSLFFKASDNVKKVYIIHGYGATPDDHWFPWLKAILENQNIAVDAVKLPKSHQPDFDLWQTTLAEHIGKPQKNDIFIAHSLGTISLLHYLSKHKPMSIGGLILVSGFCRRLTKLSTINGFNVDAYIDSANLDSAAIRAMSPQIYSIISKNDFIVDPEESLKLAEQLHSKVISVPKGGHFLAQDGFRQLPQILPPLKHFLEP</sequence>
<dbReference type="Gene3D" id="3.40.50.1820">
    <property type="entry name" value="alpha/beta hydrolase"/>
    <property type="match status" value="1"/>
</dbReference>
<dbReference type="InterPro" id="IPR029058">
    <property type="entry name" value="AB_hydrolase_fold"/>
</dbReference>
<dbReference type="EC" id="3.-.-.-" evidence="2"/>
<gene>
    <name evidence="2" type="primary">ydeN</name>
    <name evidence="2" type="ORF">NCTC10296_01709</name>
</gene>
<name>A0A1X3CVP4_9NEIS</name>
<dbReference type="Pfam" id="PF06821">
    <property type="entry name" value="Ser_hydrolase"/>
    <property type="match status" value="1"/>
</dbReference>
<keyword evidence="3" id="KW-1185">Reference proteome</keyword>
<keyword evidence="1" id="KW-0732">Signal</keyword>
<organism evidence="2 3">
    <name type="scientific">Neisseria canis</name>
    <dbReference type="NCBI Taxonomy" id="493"/>
    <lineage>
        <taxon>Bacteria</taxon>
        <taxon>Pseudomonadati</taxon>
        <taxon>Pseudomonadota</taxon>
        <taxon>Betaproteobacteria</taxon>
        <taxon>Neisseriales</taxon>
        <taxon>Neisseriaceae</taxon>
        <taxon>Neisseria</taxon>
    </lineage>
</organism>
<evidence type="ECO:0000313" key="2">
    <source>
        <dbReference type="EMBL" id="VEF02272.1"/>
    </source>
</evidence>
<protein>
    <submittedName>
        <fullName evidence="2">Hydrolase ydeN</fullName>
        <ecNumber evidence="2">3.-.-.-</ecNumber>
    </submittedName>
</protein>
<feature type="chain" id="PRO_5030037498" evidence="1">
    <location>
        <begin position="27"/>
        <end position="220"/>
    </location>
</feature>
<dbReference type="GO" id="GO:0016787">
    <property type="term" value="F:hydrolase activity"/>
    <property type="evidence" value="ECO:0007669"/>
    <property type="project" value="UniProtKB-KW"/>
</dbReference>
<dbReference type="STRING" id="493.BWD07_08665"/>
<dbReference type="PANTHER" id="PTHR15394:SF3">
    <property type="entry name" value="SERINE HYDROLASE RBBP9"/>
    <property type="match status" value="1"/>
</dbReference>
<dbReference type="OrthoDB" id="9804993at2"/>